<evidence type="ECO:0000313" key="17">
    <source>
        <dbReference type="EMBL" id="KDE09383.1"/>
    </source>
</evidence>
<dbReference type="STRING" id="683840.U5GYM4"/>
<sequence>MPISHRGHLTRPAPRGFSARSLPSPAPLPNINFGAGASMFQRRKSFQSGPSASSSAPTGSTSSGASTVPGPPKKLVQVLTTRKTVLVPSTLTSTNRPTVKAVNGSPSSSKVGVKTAGSSLKHRASNGASTVATTTTSSSSNSSSSKAKNYNSSAGPSSSSDKSARATTSASSSKKLNGGSAQSASPIKRRAGVEAVVSAEANKRIKSASTSPARSQAANRTKTRATSSALARSSSDVDSSSSAASLSEEEDDSDSSDLGTPRNRRQSTPVVERDVYDGSETPTEADKEGTSKRIDASKLIMLSRSAYRDYFIDPIDPEKSNVQWSGNDIPTIDLEYPGNGSEKFYLLAPKNDNEYDPIEDVMSVIRTVLDVFLTPPQSLGLFGYTPGLNSFSAFLSAPPSRSVTPGTPTDTGTPSAATFPTSTLPPLMRQLEKAKAKRDGPAFIAAIERYNAGIKELKANSIMKQNIQGLKGLKEKTWTKIAAQSYDRAVGPGLDELSKYEAFSDNVYGELLPKFMSEIFQKTKLGPGSVFVDLGSGVGNCVVQAALATGCESWGFENMAHASSLARAQVVEAETRHKLWGVSAGKMEVIEADFCEHPLVGQVLKRADVILVNNEVFSSLLNQRLSLLFLDLASGTRIISLKAFAHSFNLSAHNRHSPLAILDQGQPLTYGRQSVSWKEEGGKYFIGRIDREKVARFDEKERRRREKREKAETLRHSS</sequence>
<dbReference type="GO" id="GO:0042393">
    <property type="term" value="F:histone binding"/>
    <property type="evidence" value="ECO:0007669"/>
    <property type="project" value="InterPro"/>
</dbReference>
<dbReference type="InterPro" id="IPR021162">
    <property type="entry name" value="Dot1"/>
</dbReference>
<evidence type="ECO:0000256" key="9">
    <source>
        <dbReference type="ARBA" id="ARBA00023015"/>
    </source>
</evidence>
<keyword evidence="10" id="KW-0804">Transcription</keyword>
<feature type="binding site" evidence="14">
    <location>
        <begin position="593"/>
        <end position="594"/>
    </location>
    <ligand>
        <name>S-adenosyl-L-methionine</name>
        <dbReference type="ChEBI" id="CHEBI:59789"/>
    </ligand>
</feature>
<evidence type="ECO:0000259" key="16">
    <source>
        <dbReference type="PROSITE" id="PS51569"/>
    </source>
</evidence>
<reference evidence="17 19" key="3">
    <citation type="journal article" date="2015" name="BMC Genomics">
        <title>Sex and parasites: genomic and transcriptomic analysis of Microbotryum lychnidis-dioicae, the biotrophic and plant-castrating anther smut fungus.</title>
        <authorList>
            <person name="Perlin M.H."/>
            <person name="Amselem J."/>
            <person name="Fontanillas E."/>
            <person name="Toh S.S."/>
            <person name="Chen Z."/>
            <person name="Goldberg J."/>
            <person name="Duplessis S."/>
            <person name="Henrissat B."/>
            <person name="Young S."/>
            <person name="Zeng Q."/>
            <person name="Aguileta G."/>
            <person name="Petit E."/>
            <person name="Badouin H."/>
            <person name="Andrews J."/>
            <person name="Razeeq D."/>
            <person name="Gabaldon T."/>
            <person name="Quesneville H."/>
            <person name="Giraud T."/>
            <person name="Hood M.E."/>
            <person name="Schultz D.J."/>
            <person name="Cuomo C.A."/>
        </authorList>
    </citation>
    <scope>NUCLEOTIDE SEQUENCE [LARGE SCALE GENOMIC DNA]</scope>
    <source>
        <strain evidence="17">P1A1 Lamole</strain>
        <strain evidence="19">p1A1 Lamole</strain>
    </source>
</reference>
<comment type="catalytic activity">
    <reaction evidence="13">
        <text>L-lysyl(79)-[histone H3] + 3 S-adenosyl-L-methionine = N(6),N(6),N(6)-trimethyl-L-lysyl(79)-[histone H3] + 3 S-adenosyl-L-homocysteine + 3 H(+)</text>
        <dbReference type="Rhea" id="RHEA:60328"/>
        <dbReference type="Rhea" id="RHEA-COMP:15549"/>
        <dbReference type="Rhea" id="RHEA-COMP:15552"/>
        <dbReference type="ChEBI" id="CHEBI:15378"/>
        <dbReference type="ChEBI" id="CHEBI:29969"/>
        <dbReference type="ChEBI" id="CHEBI:57856"/>
        <dbReference type="ChEBI" id="CHEBI:59789"/>
        <dbReference type="ChEBI" id="CHEBI:61961"/>
        <dbReference type="EC" id="2.1.1.360"/>
    </reaction>
</comment>
<dbReference type="FunFam" id="3.40.50.150:FF:000033">
    <property type="entry name" value="Histone-lysine N-methyltransferase, H3 lysine-79 specific"/>
    <property type="match status" value="1"/>
</dbReference>
<reference evidence="18" key="4">
    <citation type="submission" date="2015-06" db="UniProtKB">
        <authorList>
            <consortium name="EnsemblFungi"/>
        </authorList>
    </citation>
    <scope>IDENTIFICATION</scope>
</reference>
<dbReference type="EnsemblFungi" id="MVLG_00289T0">
    <property type="protein sequence ID" value="MVLG_00289T0"/>
    <property type="gene ID" value="MVLG_00289"/>
</dbReference>
<feature type="compositionally biased region" description="Low complexity" evidence="15">
    <location>
        <begin position="227"/>
        <end position="246"/>
    </location>
</feature>
<dbReference type="PIRSF" id="PIRSF017570">
    <property type="entry name" value="Histone_H3-K79_MeTrfase"/>
    <property type="match status" value="1"/>
</dbReference>
<evidence type="ECO:0000256" key="7">
    <source>
        <dbReference type="ARBA" id="ARBA00022737"/>
    </source>
</evidence>
<feature type="binding site" evidence="14">
    <location>
        <position position="557"/>
    </location>
    <ligand>
        <name>S-adenosyl-L-methionine</name>
        <dbReference type="ChEBI" id="CHEBI:59789"/>
    </ligand>
</feature>
<dbReference type="PANTHER" id="PTHR21451:SF0">
    <property type="entry name" value="HISTONE-LYSINE N-METHYLTRANSFERASE, H3 LYSINE-79 SPECIFIC"/>
    <property type="match status" value="1"/>
</dbReference>
<feature type="compositionally biased region" description="Basic and acidic residues" evidence="15">
    <location>
        <begin position="708"/>
        <end position="718"/>
    </location>
</feature>
<feature type="compositionally biased region" description="Polar residues" evidence="15">
    <location>
        <begin position="207"/>
        <end position="226"/>
    </location>
</feature>
<evidence type="ECO:0000256" key="15">
    <source>
        <dbReference type="SAM" id="MobiDB-lite"/>
    </source>
</evidence>
<evidence type="ECO:0000256" key="10">
    <source>
        <dbReference type="ARBA" id="ARBA00023163"/>
    </source>
</evidence>
<dbReference type="GO" id="GO:0000781">
    <property type="term" value="C:chromosome, telomeric region"/>
    <property type="evidence" value="ECO:0007669"/>
    <property type="project" value="GOC"/>
</dbReference>
<evidence type="ECO:0000256" key="8">
    <source>
        <dbReference type="ARBA" id="ARBA00022853"/>
    </source>
</evidence>
<dbReference type="AlphaFoldDB" id="U5GYM4"/>
<evidence type="ECO:0000256" key="4">
    <source>
        <dbReference type="ARBA" id="ARBA00022603"/>
    </source>
</evidence>
<feature type="domain" description="DOT1" evidence="16">
    <location>
        <begin position="391"/>
        <end position="702"/>
    </location>
</feature>
<dbReference type="InterPro" id="IPR025789">
    <property type="entry name" value="DOT1_dom"/>
</dbReference>
<dbReference type="PROSITE" id="PS51569">
    <property type="entry name" value="DOT1"/>
    <property type="match status" value="1"/>
</dbReference>
<reference evidence="19" key="1">
    <citation type="submission" date="2010-11" db="EMBL/GenBank/DDBJ databases">
        <title>The genome sequence of Microbotryum violaceum strain p1A1 Lamole.</title>
        <authorList>
            <person name="Cuomo C."/>
            <person name="Perlin M."/>
            <person name="Young S.K."/>
            <person name="Zeng Q."/>
            <person name="Gargeya S."/>
            <person name="Alvarado L."/>
            <person name="Berlin A."/>
            <person name="Chapman S.B."/>
            <person name="Chen Z."/>
            <person name="Freedman E."/>
            <person name="Gellesch M."/>
            <person name="Goldberg J."/>
            <person name="Griggs A."/>
            <person name="Gujja S."/>
            <person name="Heilman E."/>
            <person name="Heiman D."/>
            <person name="Howarth C."/>
            <person name="Mehta T."/>
            <person name="Neiman D."/>
            <person name="Pearson M."/>
            <person name="Roberts A."/>
            <person name="Saif S."/>
            <person name="Shea T."/>
            <person name="Shenoy N."/>
            <person name="Sisk P."/>
            <person name="Stolte C."/>
            <person name="Sykes S."/>
            <person name="White J."/>
            <person name="Yandava C."/>
            <person name="Haas B."/>
            <person name="Nusbaum C."/>
            <person name="Birren B."/>
        </authorList>
    </citation>
    <scope>NUCLEOTIDE SEQUENCE [LARGE SCALE GENOMIC DNA]</scope>
    <source>
        <strain evidence="19">p1A1 Lamole</strain>
    </source>
</reference>
<evidence type="ECO:0000256" key="1">
    <source>
        <dbReference type="ARBA" id="ARBA00004123"/>
    </source>
</evidence>
<keyword evidence="11" id="KW-0539">Nucleus</keyword>
<dbReference type="Proteomes" id="UP000017200">
    <property type="component" value="Unassembled WGS sequence"/>
</dbReference>
<accession>U5GYM4</accession>
<evidence type="ECO:0000313" key="19">
    <source>
        <dbReference type="Proteomes" id="UP000017200"/>
    </source>
</evidence>
<dbReference type="EMBL" id="GL541644">
    <property type="protein sequence ID" value="KDE09383.1"/>
    <property type="molecule type" value="Genomic_DNA"/>
</dbReference>
<feature type="region of interest" description="Disordered" evidence="15">
    <location>
        <begin position="400"/>
        <end position="423"/>
    </location>
</feature>
<comment type="subcellular location">
    <subcellularLocation>
        <location evidence="1">Nucleus</location>
    </subcellularLocation>
</comment>
<feature type="compositionally biased region" description="Polar residues" evidence="15">
    <location>
        <begin position="87"/>
        <end position="97"/>
    </location>
</feature>
<keyword evidence="7" id="KW-0677">Repeat</keyword>
<dbReference type="OrthoDB" id="2537307at2759"/>
<dbReference type="GO" id="GO:0031509">
    <property type="term" value="P:subtelomeric heterochromatin formation"/>
    <property type="evidence" value="ECO:0007669"/>
    <property type="project" value="InterPro"/>
</dbReference>
<gene>
    <name evidence="17" type="ORF">MVLG_00289</name>
</gene>
<dbReference type="EMBL" id="AEIJ01000023">
    <property type="status" value="NOT_ANNOTATED_CDS"/>
    <property type="molecule type" value="Genomic_DNA"/>
</dbReference>
<keyword evidence="9" id="KW-0805">Transcription regulation</keyword>
<dbReference type="InterPro" id="IPR029063">
    <property type="entry name" value="SAM-dependent_MTases_sf"/>
</dbReference>
<feature type="region of interest" description="Disordered" evidence="15">
    <location>
        <begin position="699"/>
        <end position="718"/>
    </location>
</feature>
<evidence type="ECO:0000256" key="12">
    <source>
        <dbReference type="ARBA" id="ARBA00029821"/>
    </source>
</evidence>
<evidence type="ECO:0000256" key="3">
    <source>
        <dbReference type="ARBA" id="ARBA00020987"/>
    </source>
</evidence>
<evidence type="ECO:0000256" key="2">
    <source>
        <dbReference type="ARBA" id="ARBA00012190"/>
    </source>
</evidence>
<name>U5GYM4_USTV1</name>
<dbReference type="GO" id="GO:0000786">
    <property type="term" value="C:nucleosome"/>
    <property type="evidence" value="ECO:0007669"/>
    <property type="project" value="InterPro"/>
</dbReference>
<dbReference type="HOGENOM" id="CLU_385032_0_0_1"/>
<evidence type="ECO:0000256" key="11">
    <source>
        <dbReference type="ARBA" id="ARBA00023242"/>
    </source>
</evidence>
<dbReference type="SUPFAM" id="SSF53335">
    <property type="entry name" value="S-adenosyl-L-methionine-dependent methyltransferases"/>
    <property type="match status" value="1"/>
</dbReference>
<dbReference type="GO" id="GO:0005634">
    <property type="term" value="C:nucleus"/>
    <property type="evidence" value="ECO:0007669"/>
    <property type="project" value="UniProtKB-SubCell"/>
</dbReference>
<dbReference type="InterPro" id="IPR030445">
    <property type="entry name" value="H3-K79_meTrfase"/>
</dbReference>
<feature type="compositionally biased region" description="Low complexity" evidence="15">
    <location>
        <begin position="125"/>
        <end position="173"/>
    </location>
</feature>
<evidence type="ECO:0000256" key="6">
    <source>
        <dbReference type="ARBA" id="ARBA00022691"/>
    </source>
</evidence>
<evidence type="ECO:0000256" key="5">
    <source>
        <dbReference type="ARBA" id="ARBA00022679"/>
    </source>
</evidence>
<feature type="binding site" evidence="14">
    <location>
        <begin position="508"/>
        <end position="511"/>
    </location>
    <ligand>
        <name>S-adenosyl-L-methionine</name>
        <dbReference type="ChEBI" id="CHEBI:59789"/>
    </ligand>
</feature>
<reference evidence="17" key="2">
    <citation type="submission" date="2010-11" db="EMBL/GenBank/DDBJ databases">
        <authorList>
            <consortium name="The Broad Institute Genome Sequencing Platform"/>
            <person name="Earl A."/>
            <person name="Ward D."/>
            <person name="Feldgarden M."/>
            <person name="Gevers D."/>
            <person name="Butler R."/>
            <person name="Young S.K."/>
            <person name="Zeng Q."/>
            <person name="Gargeya S."/>
            <person name="Fitzgerald M."/>
            <person name="Haas B."/>
            <person name="Abouelleil A."/>
            <person name="Alvarado L."/>
            <person name="Arachchi H.M."/>
            <person name="Berlin A."/>
            <person name="Brown A."/>
            <person name="Chapman S.B."/>
            <person name="Chen Z."/>
            <person name="Dunbar C."/>
            <person name="Freedman E."/>
            <person name="Gearin G."/>
            <person name="Gellesch M."/>
            <person name="Goldberg J."/>
            <person name="Griggs A."/>
            <person name="Gujja S."/>
            <person name="Heilman E."/>
            <person name="Heiman D."/>
            <person name="Howarth C."/>
            <person name="Larson L."/>
            <person name="Lui A."/>
            <person name="MacDonald P.J.P."/>
            <person name="Mehta T."/>
            <person name="Montmayeur A."/>
            <person name="Murphy C."/>
            <person name="Neiman D."/>
            <person name="Pearson M."/>
            <person name="Priest M."/>
            <person name="Roberts A."/>
            <person name="Saif S."/>
            <person name="Shea T."/>
            <person name="Shenoy N."/>
            <person name="Sisk P."/>
            <person name="Stolte C."/>
            <person name="Sykes S."/>
            <person name="White J."/>
            <person name="Yandava C."/>
            <person name="Wortman J."/>
            <person name="Nusbaum C."/>
            <person name="Birren B."/>
        </authorList>
    </citation>
    <scope>NUCLEOTIDE SEQUENCE</scope>
    <source>
        <strain evidence="17">P1A1 Lamole</strain>
    </source>
</reference>
<feature type="compositionally biased region" description="Low complexity" evidence="15">
    <location>
        <begin position="48"/>
        <end position="68"/>
    </location>
</feature>
<proteinExistence type="predicted"/>
<evidence type="ECO:0000256" key="14">
    <source>
        <dbReference type="PIRSR" id="PIRSR017570-1"/>
    </source>
</evidence>
<organism evidence="17">
    <name type="scientific">Microbotryum lychnidis-dioicae (strain p1A1 Lamole / MvSl-1064)</name>
    <name type="common">Anther smut fungus</name>
    <dbReference type="NCBI Taxonomy" id="683840"/>
    <lineage>
        <taxon>Eukaryota</taxon>
        <taxon>Fungi</taxon>
        <taxon>Dikarya</taxon>
        <taxon>Basidiomycota</taxon>
        <taxon>Pucciniomycotina</taxon>
        <taxon>Microbotryomycetes</taxon>
        <taxon>Microbotryales</taxon>
        <taxon>Microbotryaceae</taxon>
        <taxon>Microbotryum</taxon>
    </lineage>
</organism>
<feature type="region of interest" description="Disordered" evidence="15">
    <location>
        <begin position="1"/>
        <end position="74"/>
    </location>
</feature>
<keyword evidence="6 14" id="KW-0949">S-adenosyl-L-methionine</keyword>
<keyword evidence="4" id="KW-0489">Methyltransferase</keyword>
<keyword evidence="8" id="KW-0156">Chromatin regulator</keyword>
<keyword evidence="5" id="KW-0808">Transferase</keyword>
<dbReference type="Pfam" id="PF08123">
    <property type="entry name" value="DOT1"/>
    <property type="match status" value="1"/>
</dbReference>
<dbReference type="EC" id="2.1.1.360" evidence="2"/>
<dbReference type="OMA" id="DERSIHP"/>
<feature type="region of interest" description="Disordered" evidence="15">
    <location>
        <begin position="87"/>
        <end position="291"/>
    </location>
</feature>
<dbReference type="PANTHER" id="PTHR21451">
    <property type="entry name" value="HISTONE H3 METHYLTRANSFERASE"/>
    <property type="match status" value="1"/>
</dbReference>
<feature type="binding site" evidence="14">
    <location>
        <begin position="531"/>
        <end position="540"/>
    </location>
    <ligand>
        <name>S-adenosyl-L-methionine</name>
        <dbReference type="ChEBI" id="CHEBI:59789"/>
    </ligand>
</feature>
<dbReference type="InParanoid" id="U5GYM4"/>
<feature type="compositionally biased region" description="Low complexity" evidence="15">
    <location>
        <begin position="404"/>
        <end position="414"/>
    </location>
</feature>
<dbReference type="GO" id="GO:0000077">
    <property type="term" value="P:DNA damage checkpoint signaling"/>
    <property type="evidence" value="ECO:0007669"/>
    <property type="project" value="InterPro"/>
</dbReference>
<dbReference type="GO" id="GO:0032259">
    <property type="term" value="P:methylation"/>
    <property type="evidence" value="ECO:0007669"/>
    <property type="project" value="UniProtKB-KW"/>
</dbReference>
<protein>
    <recommendedName>
        <fullName evidence="3">Histone-lysine N-methyltransferase, H3 lysine-79 specific</fullName>
        <ecNumber evidence="2">2.1.1.360</ecNumber>
    </recommendedName>
    <alternativeName>
        <fullName evidence="12">Histone H3-K79 methyltransferase</fullName>
    </alternativeName>
</protein>
<evidence type="ECO:0000256" key="13">
    <source>
        <dbReference type="ARBA" id="ARBA00047770"/>
    </source>
</evidence>
<dbReference type="GO" id="GO:0140956">
    <property type="term" value="F:histone H3K79 trimethyltransferase activity"/>
    <property type="evidence" value="ECO:0007669"/>
    <property type="project" value="UniProtKB-EC"/>
</dbReference>
<dbReference type="GO" id="GO:0006281">
    <property type="term" value="P:DNA repair"/>
    <property type="evidence" value="ECO:0007669"/>
    <property type="project" value="InterPro"/>
</dbReference>
<evidence type="ECO:0000313" key="18">
    <source>
        <dbReference type="EnsemblFungi" id="MVLG_00289T0"/>
    </source>
</evidence>
<dbReference type="Gene3D" id="3.40.50.150">
    <property type="entry name" value="Vaccinia Virus protein VP39"/>
    <property type="match status" value="1"/>
</dbReference>
<keyword evidence="19" id="KW-1185">Reference proteome</keyword>